<evidence type="ECO:0000313" key="3">
    <source>
        <dbReference type="Proteomes" id="UP000030645"/>
    </source>
</evidence>
<reference evidence="3" key="1">
    <citation type="submission" date="2013-01" db="EMBL/GenBank/DDBJ databases">
        <title>Draft Genome Sequence of a Mulberry Tree, Morus notabilis C.K. Schneid.</title>
        <authorList>
            <person name="He N."/>
            <person name="Zhao S."/>
        </authorList>
    </citation>
    <scope>NUCLEOTIDE SEQUENCE</scope>
</reference>
<sequence>MYELETETEESTGDFGRWSWRKEEYNTDIQGFLTSDSSLAVFSFSLELKVELAKKFVNSSGVTADNLLGKIKENIAEIRKSFGEGVIDPKRYDDDSLARLLFLDGCAVVEFIHSYVLGDLEMFNINTTQAAFIQQDLFLLENQIPFEVLKLLMQKINHAMKKEFFRRAFLRFILGTNVCAPTDEYDYVTDITNLIGDLDSIKSVHLLDLLRTLSISGRINEVEDKLHDEEIDAIHVKEEFDAQLDKEHPTPIDNFKFAVHIVTGGKKDDEQSFRNVQELKSSGINMRPSNSRNLKSVSFGTHCFGFRGHLKLPTLAVNDSTVCKLLNLVAYEMCLDDPRKHRVTSYLDFMDLLIDTEQDAKDLRAAHILRNRLSTDAEVAQIFNMIGSSYFSKTPDYYVDVKNKIEEHYKRKCAVWMAQVYNDHFGNPWTIVALLAAAIALILTFVQTWYAIYPN</sequence>
<proteinExistence type="predicted"/>
<feature type="transmembrane region" description="Helical" evidence="1">
    <location>
        <begin position="429"/>
        <end position="452"/>
    </location>
</feature>
<accession>W9S511</accession>
<dbReference type="InterPro" id="IPR004158">
    <property type="entry name" value="DUF247_pln"/>
</dbReference>
<gene>
    <name evidence="2" type="ORF">L484_024346</name>
</gene>
<dbReference type="Proteomes" id="UP000030645">
    <property type="component" value="Unassembled WGS sequence"/>
</dbReference>
<evidence type="ECO:0000256" key="1">
    <source>
        <dbReference type="SAM" id="Phobius"/>
    </source>
</evidence>
<dbReference type="KEGG" id="mnt:21407091"/>
<dbReference type="OrthoDB" id="1849062at2759"/>
<keyword evidence="1" id="KW-1133">Transmembrane helix</keyword>
<name>W9S511_9ROSA</name>
<dbReference type="Pfam" id="PF03140">
    <property type="entry name" value="DUF247"/>
    <property type="match status" value="1"/>
</dbReference>
<dbReference type="eggNOG" id="ENOG502QTFS">
    <property type="taxonomic scope" value="Eukaryota"/>
</dbReference>
<keyword evidence="1" id="KW-0812">Transmembrane</keyword>
<organism evidence="2 3">
    <name type="scientific">Morus notabilis</name>
    <dbReference type="NCBI Taxonomy" id="981085"/>
    <lineage>
        <taxon>Eukaryota</taxon>
        <taxon>Viridiplantae</taxon>
        <taxon>Streptophyta</taxon>
        <taxon>Embryophyta</taxon>
        <taxon>Tracheophyta</taxon>
        <taxon>Spermatophyta</taxon>
        <taxon>Magnoliopsida</taxon>
        <taxon>eudicotyledons</taxon>
        <taxon>Gunneridae</taxon>
        <taxon>Pentapetalae</taxon>
        <taxon>rosids</taxon>
        <taxon>fabids</taxon>
        <taxon>Rosales</taxon>
        <taxon>Moraceae</taxon>
        <taxon>Moreae</taxon>
        <taxon>Morus</taxon>
    </lineage>
</organism>
<dbReference type="AlphaFoldDB" id="W9S511"/>
<keyword evidence="1" id="KW-0472">Membrane</keyword>
<dbReference type="PANTHER" id="PTHR31549">
    <property type="entry name" value="PROTEIN, PUTATIVE (DUF247)-RELATED-RELATED"/>
    <property type="match status" value="1"/>
</dbReference>
<dbReference type="PANTHER" id="PTHR31549:SF191">
    <property type="entry name" value="DUF247 DOMAIN PROTEIN"/>
    <property type="match status" value="1"/>
</dbReference>
<evidence type="ECO:0000313" key="2">
    <source>
        <dbReference type="EMBL" id="EXC16178.1"/>
    </source>
</evidence>
<protein>
    <submittedName>
        <fullName evidence="2">Uncharacterized protein</fullName>
    </submittedName>
</protein>
<keyword evidence="3" id="KW-1185">Reference proteome</keyword>
<dbReference type="EMBL" id="KE345789">
    <property type="protein sequence ID" value="EXC16178.1"/>
    <property type="molecule type" value="Genomic_DNA"/>
</dbReference>
<dbReference type="STRING" id="981085.W9S511"/>